<dbReference type="EMBL" id="BLAD01000039">
    <property type="protein sequence ID" value="GER99285.1"/>
    <property type="molecule type" value="Genomic_DNA"/>
</dbReference>
<dbReference type="InterPro" id="IPR003594">
    <property type="entry name" value="HATPase_dom"/>
</dbReference>
<dbReference type="PANTHER" id="PTHR45436:SF5">
    <property type="entry name" value="SENSOR HISTIDINE KINASE TRCS"/>
    <property type="match status" value="1"/>
</dbReference>
<dbReference type="Gene3D" id="1.10.287.130">
    <property type="match status" value="1"/>
</dbReference>
<feature type="domain" description="Histidine kinase" evidence="12">
    <location>
        <begin position="241"/>
        <end position="454"/>
    </location>
</feature>
<evidence type="ECO:0000313" key="14">
    <source>
        <dbReference type="Proteomes" id="UP000334990"/>
    </source>
</evidence>
<evidence type="ECO:0000256" key="11">
    <source>
        <dbReference type="SAM" id="Phobius"/>
    </source>
</evidence>
<keyword evidence="10 11" id="KW-0472">Membrane</keyword>
<dbReference type="GO" id="GO:0005886">
    <property type="term" value="C:plasma membrane"/>
    <property type="evidence" value="ECO:0007669"/>
    <property type="project" value="UniProtKB-SubCell"/>
</dbReference>
<dbReference type="InterPro" id="IPR004358">
    <property type="entry name" value="Sig_transdc_His_kin-like_C"/>
</dbReference>
<keyword evidence="8 11" id="KW-1133">Transmembrane helix</keyword>
<proteinExistence type="predicted"/>
<evidence type="ECO:0000313" key="13">
    <source>
        <dbReference type="EMBL" id="GER99285.1"/>
    </source>
</evidence>
<keyword evidence="5" id="KW-0808">Transferase</keyword>
<dbReference type="InterPro" id="IPR003661">
    <property type="entry name" value="HisK_dim/P_dom"/>
</dbReference>
<dbReference type="Gene3D" id="6.10.340.10">
    <property type="match status" value="1"/>
</dbReference>
<comment type="subcellular location">
    <subcellularLocation>
        <location evidence="2">Cell membrane</location>
    </subcellularLocation>
</comment>
<dbReference type="PROSITE" id="PS50109">
    <property type="entry name" value="HIS_KIN"/>
    <property type="match status" value="1"/>
</dbReference>
<evidence type="ECO:0000256" key="10">
    <source>
        <dbReference type="ARBA" id="ARBA00023136"/>
    </source>
</evidence>
<protein>
    <recommendedName>
        <fullName evidence="3">histidine kinase</fullName>
        <ecNumber evidence="3">2.7.13.3</ecNumber>
    </recommendedName>
</protein>
<dbReference type="InterPro" id="IPR036097">
    <property type="entry name" value="HisK_dim/P_sf"/>
</dbReference>
<keyword evidence="14" id="KW-1185">Reference proteome</keyword>
<comment type="caution">
    <text evidence="13">The sequence shown here is derived from an EMBL/GenBank/DDBJ whole genome shotgun (WGS) entry which is preliminary data.</text>
</comment>
<keyword evidence="4" id="KW-0597">Phosphoprotein</keyword>
<dbReference type="RefSeq" id="WP_155335686.1">
    <property type="nucleotide sequence ID" value="NZ_BAAABN010000093.1"/>
</dbReference>
<evidence type="ECO:0000256" key="5">
    <source>
        <dbReference type="ARBA" id="ARBA00022679"/>
    </source>
</evidence>
<dbReference type="Pfam" id="PF00512">
    <property type="entry name" value="HisKA"/>
    <property type="match status" value="1"/>
</dbReference>
<evidence type="ECO:0000256" key="4">
    <source>
        <dbReference type="ARBA" id="ARBA00022553"/>
    </source>
</evidence>
<dbReference type="EC" id="2.7.13.3" evidence="3"/>
<feature type="transmembrane region" description="Helical" evidence="11">
    <location>
        <begin position="154"/>
        <end position="176"/>
    </location>
</feature>
<evidence type="ECO:0000256" key="7">
    <source>
        <dbReference type="ARBA" id="ARBA00022777"/>
    </source>
</evidence>
<dbReference type="CDD" id="cd00082">
    <property type="entry name" value="HisKA"/>
    <property type="match status" value="1"/>
</dbReference>
<dbReference type="AlphaFoldDB" id="A0A5M3VRH8"/>
<dbReference type="SUPFAM" id="SSF47384">
    <property type="entry name" value="Homodimeric domain of signal transducing histidine kinase"/>
    <property type="match status" value="1"/>
</dbReference>
<dbReference type="Proteomes" id="UP000334990">
    <property type="component" value="Unassembled WGS sequence"/>
</dbReference>
<dbReference type="PRINTS" id="PR00344">
    <property type="entry name" value="BCTRLSENSOR"/>
</dbReference>
<dbReference type="InterPro" id="IPR050428">
    <property type="entry name" value="TCS_sensor_his_kinase"/>
</dbReference>
<evidence type="ECO:0000256" key="9">
    <source>
        <dbReference type="ARBA" id="ARBA00023012"/>
    </source>
</evidence>
<dbReference type="CDD" id="cd00075">
    <property type="entry name" value="HATPase"/>
    <property type="match status" value="1"/>
</dbReference>
<dbReference type="InterPro" id="IPR005467">
    <property type="entry name" value="His_kinase_dom"/>
</dbReference>
<reference evidence="13 14" key="1">
    <citation type="submission" date="2019-10" db="EMBL/GenBank/DDBJ databases">
        <title>Whole genome shotgun sequence of Acrocarpospora corrugata NBRC 13972.</title>
        <authorList>
            <person name="Ichikawa N."/>
            <person name="Kimura A."/>
            <person name="Kitahashi Y."/>
            <person name="Komaki H."/>
            <person name="Oguchi A."/>
        </authorList>
    </citation>
    <scope>NUCLEOTIDE SEQUENCE [LARGE SCALE GENOMIC DNA]</scope>
    <source>
        <strain evidence="13 14">NBRC 13972</strain>
    </source>
</reference>
<dbReference type="SMART" id="SM00387">
    <property type="entry name" value="HATPase_c"/>
    <property type="match status" value="1"/>
</dbReference>
<keyword evidence="6 11" id="KW-0812">Transmembrane</keyword>
<evidence type="ECO:0000259" key="12">
    <source>
        <dbReference type="PROSITE" id="PS50109"/>
    </source>
</evidence>
<dbReference type="PANTHER" id="PTHR45436">
    <property type="entry name" value="SENSOR HISTIDINE KINASE YKOH"/>
    <property type="match status" value="1"/>
</dbReference>
<organism evidence="13 14">
    <name type="scientific">Acrocarpospora corrugata</name>
    <dbReference type="NCBI Taxonomy" id="35763"/>
    <lineage>
        <taxon>Bacteria</taxon>
        <taxon>Bacillati</taxon>
        <taxon>Actinomycetota</taxon>
        <taxon>Actinomycetes</taxon>
        <taxon>Streptosporangiales</taxon>
        <taxon>Streptosporangiaceae</taxon>
        <taxon>Acrocarpospora</taxon>
    </lineage>
</organism>
<keyword evidence="7 13" id="KW-0418">Kinase</keyword>
<accession>A0A5M3VRH8</accession>
<gene>
    <name evidence="13" type="ORF">Acor_13490</name>
</gene>
<dbReference type="Pfam" id="PF02518">
    <property type="entry name" value="HATPase_c"/>
    <property type="match status" value="1"/>
</dbReference>
<evidence type="ECO:0000256" key="6">
    <source>
        <dbReference type="ARBA" id="ARBA00022692"/>
    </source>
</evidence>
<evidence type="ECO:0000256" key="2">
    <source>
        <dbReference type="ARBA" id="ARBA00004236"/>
    </source>
</evidence>
<dbReference type="OrthoDB" id="5241347at2"/>
<dbReference type="SMART" id="SM00388">
    <property type="entry name" value="HisKA"/>
    <property type="match status" value="1"/>
</dbReference>
<dbReference type="SUPFAM" id="SSF55874">
    <property type="entry name" value="ATPase domain of HSP90 chaperone/DNA topoisomerase II/histidine kinase"/>
    <property type="match status" value="1"/>
</dbReference>
<dbReference type="GO" id="GO:0000155">
    <property type="term" value="F:phosphorelay sensor kinase activity"/>
    <property type="evidence" value="ECO:0007669"/>
    <property type="project" value="InterPro"/>
</dbReference>
<comment type="catalytic activity">
    <reaction evidence="1">
        <text>ATP + protein L-histidine = ADP + protein N-phospho-L-histidine.</text>
        <dbReference type="EC" id="2.7.13.3"/>
    </reaction>
</comment>
<dbReference type="InterPro" id="IPR036890">
    <property type="entry name" value="HATPase_C_sf"/>
</dbReference>
<keyword evidence="9" id="KW-0902">Two-component regulatory system</keyword>
<evidence type="ECO:0000256" key="1">
    <source>
        <dbReference type="ARBA" id="ARBA00000085"/>
    </source>
</evidence>
<name>A0A5M3VRH8_9ACTN</name>
<evidence type="ECO:0000256" key="3">
    <source>
        <dbReference type="ARBA" id="ARBA00012438"/>
    </source>
</evidence>
<sequence>MRLSTRFALCLAVLVPLLVGLPGLLVVRLSIDDLYAERDLRLTQRMQSFKPLALTYAQREAAMSRAARIRLTPMDLGQTAEGVYVAPAKGVPLIMGMVPASLPTPASGPVTSADGVWRFASTELGVNGRRGRLWVFEQEAPLSVRISQLYRQHLIVTLIALVVGAVSGLVLGRFVLRPLARLTKNAAAVDVQVGEGRLTRGSRVPEIAELAGVVNGILDRRDEAVHRTAEALETARAFAATAAHELRTPLTSMGANISLLGYPTLPPEDREEVIRDLAGEQARVERLITMLRQLARGELMNPDSLKEVDLASLSGGAVDEATRRHPHARIVAHLPDTVIVRGWAEGLRMIVDNLLDNAAVHGVGPRGTVRIDLTVKQEGAFALLRVADDGPGMPLELHQAAFNRFSRRVGSPGSGLGLTLIHQQVVLHGGQVRIEPPSRPGTGLSVLVQLPISWRPDGPSDGLSWLSAHQKL</sequence>
<evidence type="ECO:0000256" key="8">
    <source>
        <dbReference type="ARBA" id="ARBA00022989"/>
    </source>
</evidence>
<dbReference type="Gene3D" id="3.30.565.10">
    <property type="entry name" value="Histidine kinase-like ATPase, C-terminal domain"/>
    <property type="match status" value="1"/>
</dbReference>